<sequence>MQLTSQSFRDGEHIPGEFAFAVPNAASHIALSSNTNPHLTWHDAPAGTQSFVLVCHDPDVPSKADDVNQEGKEVPASLPRITFYHWLLLDIPANLSEIAAGSHSNSVTPQGKAGPEASNGLRHGINDYTLWFAGDAQMTGNYFGYDGPCPPWNDTIVHHYTFTLYALDTPKLDVQGSLTGPNVVQALKEANVLAQASITGLYSLNPDVK</sequence>
<dbReference type="Pfam" id="PF01161">
    <property type="entry name" value="PBP"/>
    <property type="match status" value="1"/>
</dbReference>
<dbReference type="InterPro" id="IPR008914">
    <property type="entry name" value="PEBP"/>
</dbReference>
<dbReference type="NCBIfam" id="TIGR00481">
    <property type="entry name" value="YbhB/YbcL family Raf kinase inhibitor-like protein"/>
    <property type="match status" value="1"/>
</dbReference>
<protein>
    <submittedName>
        <fullName evidence="1">Phospholipid-binding protein</fullName>
    </submittedName>
</protein>
<dbReference type="InterPro" id="IPR005247">
    <property type="entry name" value="YbhB_YbcL/LppC-like"/>
</dbReference>
<dbReference type="PANTHER" id="PTHR30289">
    <property type="entry name" value="UNCHARACTERIZED PROTEIN YBCL-RELATED"/>
    <property type="match status" value="1"/>
</dbReference>
<comment type="caution">
    <text evidence="1">The sequence shown here is derived from an EMBL/GenBank/DDBJ whole genome shotgun (WGS) entry which is preliminary data.</text>
</comment>
<proteinExistence type="predicted"/>
<dbReference type="RefSeq" id="WP_084982974.1">
    <property type="nucleotide sequence ID" value="NZ_CBCSCF010000001.1"/>
</dbReference>
<organism evidence="1 2">
    <name type="scientific">Rouxiella silvae</name>
    <dbReference type="NCBI Taxonomy" id="1646373"/>
    <lineage>
        <taxon>Bacteria</taxon>
        <taxon>Pseudomonadati</taxon>
        <taxon>Pseudomonadota</taxon>
        <taxon>Gammaproteobacteria</taxon>
        <taxon>Enterobacterales</taxon>
        <taxon>Yersiniaceae</taxon>
        <taxon>Rouxiella</taxon>
    </lineage>
</organism>
<dbReference type="PANTHER" id="PTHR30289:SF1">
    <property type="entry name" value="PEBP (PHOSPHATIDYLETHANOLAMINE-BINDING PROTEIN) FAMILY PROTEIN"/>
    <property type="match status" value="1"/>
</dbReference>
<dbReference type="InterPro" id="IPR036610">
    <property type="entry name" value="PEBP-like_sf"/>
</dbReference>
<dbReference type="EMBL" id="MRWD01000019">
    <property type="protein sequence ID" value="ORJ21436.1"/>
    <property type="molecule type" value="Genomic_DNA"/>
</dbReference>
<dbReference type="Proteomes" id="UP000192722">
    <property type="component" value="Unassembled WGS sequence"/>
</dbReference>
<dbReference type="Gene3D" id="3.90.280.10">
    <property type="entry name" value="PEBP-like"/>
    <property type="match status" value="1"/>
</dbReference>
<name>A0ABX3U1M3_9GAMM</name>
<accession>A0ABX3U1M3</accession>
<evidence type="ECO:0000313" key="1">
    <source>
        <dbReference type="EMBL" id="ORJ21436.1"/>
    </source>
</evidence>
<reference evidence="1 2" key="1">
    <citation type="journal article" date="2017" name="Int. J. Syst. Evol. Microbiol.">
        <title>Rouxiella badensis sp. nov. and Rouxiella silvae sp. nov. isolated from peat bog soil in Germany and emendation of the genus description.</title>
        <authorList>
            <person name="Le Fleche-Mateos A."/>
            <person name="Kugler J.H."/>
            <person name="Hansen S.H."/>
            <person name="Syldatk C."/>
            <person name="Hausmann R."/>
            <person name="Lomprez F."/>
            <person name="Vandenbogaert M."/>
            <person name="Manuguerra J.C."/>
            <person name="Grimont P.A."/>
        </authorList>
    </citation>
    <scope>NUCLEOTIDE SEQUENCE [LARGE SCALE GENOMIC DNA]</scope>
    <source>
        <strain evidence="1 2">213</strain>
    </source>
</reference>
<dbReference type="SUPFAM" id="SSF49777">
    <property type="entry name" value="PEBP-like"/>
    <property type="match status" value="1"/>
</dbReference>
<dbReference type="CDD" id="cd00865">
    <property type="entry name" value="PEBP_bact_arch"/>
    <property type="match status" value="1"/>
</dbReference>
<keyword evidence="2" id="KW-1185">Reference proteome</keyword>
<gene>
    <name evidence="1" type="ORF">BS639_09685</name>
</gene>
<evidence type="ECO:0000313" key="2">
    <source>
        <dbReference type="Proteomes" id="UP000192722"/>
    </source>
</evidence>